<evidence type="ECO:0000313" key="4">
    <source>
        <dbReference type="Proteomes" id="UP001530315"/>
    </source>
</evidence>
<dbReference type="Gene3D" id="2.60.40.10">
    <property type="entry name" value="Immunoglobulins"/>
    <property type="match status" value="5"/>
</dbReference>
<dbReference type="EMBL" id="JALLAZ020001852">
    <property type="protein sequence ID" value="KAL3761394.1"/>
    <property type="molecule type" value="Genomic_DNA"/>
</dbReference>
<organism evidence="3 4">
    <name type="scientific">Stephanodiscus triporus</name>
    <dbReference type="NCBI Taxonomy" id="2934178"/>
    <lineage>
        <taxon>Eukaryota</taxon>
        <taxon>Sar</taxon>
        <taxon>Stramenopiles</taxon>
        <taxon>Ochrophyta</taxon>
        <taxon>Bacillariophyta</taxon>
        <taxon>Coscinodiscophyceae</taxon>
        <taxon>Thalassiosirophycidae</taxon>
        <taxon>Stephanodiscales</taxon>
        <taxon>Stephanodiscaceae</taxon>
        <taxon>Stephanodiscus</taxon>
    </lineage>
</organism>
<comment type="caution">
    <text evidence="3">The sequence shown here is derived from an EMBL/GenBank/DDBJ whole genome shotgun (WGS) entry which is preliminary data.</text>
</comment>
<sequence length="2159" mass="232824">MKTPCISFDATADDVERAMSTDAVLNGLGANSVRITRSGNRSFSSNYGYSYKIHFVGGDVRGNLLELTSDLTLTGMDSSGGDSCDAFAAPTNDASLKIWTENDSQALGTDTPRAEVIIDANVAIVDGKFQLSVTHFGEQLTTECIPWDGTAEEVESALEKLDNVDHVRVEKAGDGVLSSGGARIFVDSPSFQFTGGSSFVTSTSDDLSGVLFEGDIIKLSAQADADTFYKIISLVDGTILLDKPFVGDTSISSSVTRFFGSRYIIYFDGNAMHLDESDSSGFMPLQDSNFIVAEPNSCKPLQAYNNNVLMDVREIPGAIANVRASFKYDGGHSLPGGPTSVSSLKISKILTSSLPMTVSEEAHVTQSLETSENGLTFTITYGDDDGNVPLLVCNQSPSLTSLVSCDTITVMDGNEIGGSFYLDSSDPIPYNASPSEIEAALSGVSGIGRVEVTRSQPDGQAGYTWLVTFLDDGGDVADLHASNSLTGKGAKISVTEFIKGNEIGGSFKLSYGDETTETVPFDVDEQTLRSKLEALNEIEHVDVNTDGHIDPQLGRSFTVTFLDQDTGDAPLLMPDATKLTGLGGVISVSEAIKGSFAANDALYMSFELPRSCSTSDVRRPYCGDPITEAVIEFSSRIEFTATSTFYHQYFPDYSTQIIRTSYVGESPLRQLSGYFNVAYDGSLSAPINVHATADNVRDILEDLPGIDTVGVERQFASQVVYGVCIDAQIGYSLIKCSKACSPCGFGAEGIKANQLIRVGEVWYRVSSAYDGVQESFEIATVADSSINVPYVGDTDLDEWDLFVWTGGYEWLVSFYSVIGAAKPLTAPVHHMLPHQAAVEIATQDCNACIIVDNLSPDTQYYVRARTKNRRGWSVYSDIISETPKGIPSSPTNIDVNAVSGECLEVEFDPPVYGEPLISFVVQWDYSELFTHADDDSSASCTSHRYGSCDLGVGGSPPIKHEICGLLESEEYFVRVAAMNSVLTQDNTNWSGMASTVPVDQVPDPPVSLNVEVLGYDGVQISFDWPKRNGGKEISQFVVTYDTTEDFSSANQMVISPTLPRKIPNNGDKCVFDFVPTNPPLNVGFTYFIKMNAVNSVGTGIASAILSVMPSGPPFPPSAAVLTTLQYSELPVTEASVSWASVPTVSNGGYPIDGYFVEWWSRDKLPEIQVVRLHYTSPLSRSTFTLSFSPSPTVKKETSNLPWNASAGLLRREILNLGWDQDDDLVLISDVKVARSSLANGYQWSITFGDNPDRTLNDGDQVSLFGSVQENGDSGSPTVTVSTFRDGRRSGGFNEIQYLQVLGTGTLSGYYRLKFSGSKWTSLIPIHASAAYIENALLQLSTVSTIEVVQNDSVDQLRVGTDGDLVHHYEIHFTSHLGNVDALVIDATHVESSNGDVNIVVFDGSNEMDSLNTKESAANPGELPVHYGSSGVLDPAIDTFKITGLITGKEYFFSISARNNLHGFSIQALPTPLSIVPPLQAPGFVRHVSLDVNNGYSDSLVVNFDSPESNGGTDILFYRVELDPTPSFDSPIVQDFDCPGNNRRTEWEIKTVAHGNSVINGGSFRLELEVDGSTSLTAEIPYDAVALASNETGVYEELVPNISTSSNSKAIRTIPPTDIEHILFPGDRLRFSGQSTKYMYYDVQSVTGTDAVLSESFIGEAGIQVSTTRHYGGRGSPLSSRINCQYDENLCPMASESKSGSFQSKLEEIHLAIQNGVFVDRDGPTIQNGFIWRVTFLDHAYRQGSDYSLRVHSNSLTTVGTLGSASVSVSLLNSGRTFTSCSGPLVMPSLGGLVKGLEYHGRVSARNSEGYSLPVKAPEPVAPMVVPGAPTGVSLDVVSATKLRIIFGSPSDNGGDTITQYLIEWSTTSDFETVQSSTLDYLAGGSPFFKNIEGLITGTYYYVRVRAKNSQGYGISQMSTPASLNPHQKPSPPTNVKLGITSDTLLTIGWSHPLSNGGDSISKYRIEWDTKPSFASSSYPPNKGYVDVASHVMSHTIQLLSSKQTYYVRVFAMNTSGSSSQQLSTPSWAIPSMQVPGRPHSLQASPGMSQGTIDVSWQRPRVPAHSIPCFNDGPTVKDCPTPYRGSLPASDGGDEISEYELEFNERPDFLGSDGGRRTYTGTHAVLSHVYSGRMYFIRVLARNSIGSGKYGEVVAALGGV</sequence>
<dbReference type="InterPro" id="IPR013783">
    <property type="entry name" value="Ig-like_fold"/>
</dbReference>
<proteinExistence type="predicted"/>
<dbReference type="SMART" id="SM00060">
    <property type="entry name" value="FN3"/>
    <property type="match status" value="8"/>
</dbReference>
<dbReference type="SUPFAM" id="SSF49265">
    <property type="entry name" value="Fibronectin type III"/>
    <property type="match status" value="7"/>
</dbReference>
<keyword evidence="1" id="KW-0677">Repeat</keyword>
<dbReference type="InterPro" id="IPR003961">
    <property type="entry name" value="FN3_dom"/>
</dbReference>
<dbReference type="InterPro" id="IPR050964">
    <property type="entry name" value="Striated_Muscle_Regulatory"/>
</dbReference>
<dbReference type="Proteomes" id="UP001530315">
    <property type="component" value="Unassembled WGS sequence"/>
</dbReference>
<evidence type="ECO:0000259" key="2">
    <source>
        <dbReference type="PROSITE" id="PS50853"/>
    </source>
</evidence>
<name>A0ABD3MBN1_9STRA</name>
<dbReference type="PANTHER" id="PTHR13817:SF73">
    <property type="entry name" value="FIBRONECTIN TYPE-III DOMAIN-CONTAINING PROTEIN"/>
    <property type="match status" value="1"/>
</dbReference>
<gene>
    <name evidence="3" type="ORF">ACHAW5_005766</name>
</gene>
<dbReference type="CDD" id="cd00063">
    <property type="entry name" value="FN3"/>
    <property type="match status" value="5"/>
</dbReference>
<feature type="domain" description="Fibronectin type-III" evidence="2">
    <location>
        <begin position="1828"/>
        <end position="1933"/>
    </location>
</feature>
<protein>
    <recommendedName>
        <fullName evidence="2">Fibronectin type-III domain-containing protein</fullName>
    </recommendedName>
</protein>
<evidence type="ECO:0000256" key="1">
    <source>
        <dbReference type="ARBA" id="ARBA00022737"/>
    </source>
</evidence>
<accession>A0ABD3MBN1</accession>
<dbReference type="PANTHER" id="PTHR13817">
    <property type="entry name" value="TITIN"/>
    <property type="match status" value="1"/>
</dbReference>
<dbReference type="PROSITE" id="PS50853">
    <property type="entry name" value="FN3"/>
    <property type="match status" value="1"/>
</dbReference>
<dbReference type="InterPro" id="IPR036116">
    <property type="entry name" value="FN3_sf"/>
</dbReference>
<reference evidence="3 4" key="1">
    <citation type="submission" date="2024-10" db="EMBL/GenBank/DDBJ databases">
        <title>Updated reference genomes for cyclostephanoid diatoms.</title>
        <authorList>
            <person name="Roberts W.R."/>
            <person name="Alverson A.J."/>
        </authorList>
    </citation>
    <scope>NUCLEOTIDE SEQUENCE [LARGE SCALE GENOMIC DNA]</scope>
    <source>
        <strain evidence="3 4">AJA276-08</strain>
    </source>
</reference>
<evidence type="ECO:0000313" key="3">
    <source>
        <dbReference type="EMBL" id="KAL3761394.1"/>
    </source>
</evidence>
<keyword evidence="4" id="KW-1185">Reference proteome</keyword>
<dbReference type="Pfam" id="PF00041">
    <property type="entry name" value="fn3"/>
    <property type="match status" value="2"/>
</dbReference>